<reference evidence="2" key="1">
    <citation type="submission" date="2021-02" db="EMBL/GenBank/DDBJ databases">
        <authorList>
            <person name="Nowell W R."/>
        </authorList>
    </citation>
    <scope>NUCLEOTIDE SEQUENCE</scope>
</reference>
<name>A0A8S2FZ63_9BILA</name>
<evidence type="ECO:0000313" key="2">
    <source>
        <dbReference type="EMBL" id="CAF1594299.1"/>
    </source>
</evidence>
<comment type="caution">
    <text evidence="2">The sequence shown here is derived from an EMBL/GenBank/DDBJ whole genome shotgun (WGS) entry which is preliminary data.</text>
</comment>
<gene>
    <name evidence="2" type="ORF">OVA965_LOCUS41718</name>
    <name evidence="3" type="ORF">TMI583_LOCUS43434</name>
</gene>
<dbReference type="Proteomes" id="UP000677228">
    <property type="component" value="Unassembled WGS sequence"/>
</dbReference>
<organism evidence="2 4">
    <name type="scientific">Didymodactylos carnosus</name>
    <dbReference type="NCBI Taxonomy" id="1234261"/>
    <lineage>
        <taxon>Eukaryota</taxon>
        <taxon>Metazoa</taxon>
        <taxon>Spiralia</taxon>
        <taxon>Gnathifera</taxon>
        <taxon>Rotifera</taxon>
        <taxon>Eurotatoria</taxon>
        <taxon>Bdelloidea</taxon>
        <taxon>Philodinida</taxon>
        <taxon>Philodinidae</taxon>
        <taxon>Didymodactylos</taxon>
    </lineage>
</organism>
<dbReference type="Proteomes" id="UP000682733">
    <property type="component" value="Unassembled WGS sequence"/>
</dbReference>
<dbReference type="EMBL" id="CAJOBA010072509">
    <property type="protein sequence ID" value="CAF4399519.1"/>
    <property type="molecule type" value="Genomic_DNA"/>
</dbReference>
<evidence type="ECO:0000256" key="1">
    <source>
        <dbReference type="SAM" id="MobiDB-lite"/>
    </source>
</evidence>
<evidence type="ECO:0000313" key="3">
    <source>
        <dbReference type="EMBL" id="CAF4399519.1"/>
    </source>
</evidence>
<accession>A0A8S2FZ63</accession>
<feature type="compositionally biased region" description="Polar residues" evidence="1">
    <location>
        <begin position="57"/>
        <end position="66"/>
    </location>
</feature>
<protein>
    <submittedName>
        <fullName evidence="2">Uncharacterized protein</fullName>
    </submittedName>
</protein>
<dbReference type="AlphaFoldDB" id="A0A8S2FZ63"/>
<evidence type="ECO:0000313" key="4">
    <source>
        <dbReference type="Proteomes" id="UP000677228"/>
    </source>
</evidence>
<feature type="region of interest" description="Disordered" evidence="1">
    <location>
        <begin position="49"/>
        <end position="70"/>
    </location>
</feature>
<dbReference type="EMBL" id="CAJNOK010048988">
    <property type="protein sequence ID" value="CAF1594299.1"/>
    <property type="molecule type" value="Genomic_DNA"/>
</dbReference>
<sequence length="129" mass="14673">MQISWSPHDQSSSDSQIQIIFKLIRKNLISGAEGRLSLPIQSNYLRANNNNYHNDGSRATTRQQRSAPRVVEQLPPSYNSIGHARRQFPLLTPITHPRIDRSTTNITPSVYNAMPPSYAELFLTSENKR</sequence>
<proteinExistence type="predicted"/>